<evidence type="ECO:0000313" key="2">
    <source>
        <dbReference type="EMBL" id="ANO34276.1"/>
    </source>
</evidence>
<dbReference type="SUPFAM" id="SSF55729">
    <property type="entry name" value="Acyl-CoA N-acyltransferases (Nat)"/>
    <property type="match status" value="1"/>
</dbReference>
<keyword evidence="2" id="KW-0808">Transferase</keyword>
<dbReference type="Proteomes" id="UP000092018">
    <property type="component" value="Chromosome 2"/>
</dbReference>
<evidence type="ECO:0000259" key="1">
    <source>
        <dbReference type="PROSITE" id="PS51186"/>
    </source>
</evidence>
<dbReference type="EMBL" id="CP016178">
    <property type="protein sequence ID" value="ANO34276.1"/>
    <property type="molecule type" value="Genomic_DNA"/>
</dbReference>
<reference evidence="2 3" key="1">
    <citation type="submission" date="2016-06" db="EMBL/GenBank/DDBJ databases">
        <title>Adaptive Radiation by Waves of Gene Transfer Leads to Fine-Scale Resource Partitioning in Marine Microbes.</title>
        <authorList>
            <person name="Hehemann J.-H."/>
            <person name="Arevalo P."/>
            <person name="Datta M.S."/>
            <person name="Yu X."/>
            <person name="Corzett C."/>
            <person name="Henschel A."/>
            <person name="Preheim S.P."/>
            <person name="Timberlake S."/>
            <person name="Alm E.J."/>
            <person name="Polz M.F."/>
        </authorList>
    </citation>
    <scope>NUCLEOTIDE SEQUENCE [LARGE SCALE GENOMIC DNA]</scope>
    <source>
        <strain evidence="2 3">FF50</strain>
    </source>
</reference>
<dbReference type="InterPro" id="IPR000182">
    <property type="entry name" value="GNAT_dom"/>
</dbReference>
<keyword evidence="2" id="KW-0012">Acyltransferase</keyword>
<dbReference type="GO" id="GO:0016747">
    <property type="term" value="F:acyltransferase activity, transferring groups other than amino-acyl groups"/>
    <property type="evidence" value="ECO:0007669"/>
    <property type="project" value="InterPro"/>
</dbReference>
<dbReference type="PROSITE" id="PS51186">
    <property type="entry name" value="GNAT"/>
    <property type="match status" value="1"/>
</dbReference>
<dbReference type="Gene3D" id="3.40.630.30">
    <property type="match status" value="1"/>
</dbReference>
<dbReference type="AlphaFoldDB" id="A0AAN0XXF3"/>
<proteinExistence type="predicted"/>
<dbReference type="KEGG" id="vbr:A6E01_13770"/>
<dbReference type="Pfam" id="PF13673">
    <property type="entry name" value="Acetyltransf_10"/>
    <property type="match status" value="1"/>
</dbReference>
<feature type="domain" description="N-acetyltransferase" evidence="1">
    <location>
        <begin position="1"/>
        <end position="147"/>
    </location>
</feature>
<sequence length="148" mass="16686">MEHRQYNPEFKSMCLDLFDSNLGVFFDASERQEFSDYLDSLNKDSSYFIGIHDGLVVSCGGLSESSDKAGLTWGMVRRNHHGSGFGTKLTDFRLSKIREIGQINVVLIETSQHTQGFYLKRGFTQTKVVKNGFGKGIDCVSMELNITR</sequence>
<protein>
    <submittedName>
        <fullName evidence="2">Acyltransferase</fullName>
    </submittedName>
</protein>
<organism evidence="2 3">
    <name type="scientific">Vibrio breoganii</name>
    <dbReference type="NCBI Taxonomy" id="553239"/>
    <lineage>
        <taxon>Bacteria</taxon>
        <taxon>Pseudomonadati</taxon>
        <taxon>Pseudomonadota</taxon>
        <taxon>Gammaproteobacteria</taxon>
        <taxon>Vibrionales</taxon>
        <taxon>Vibrionaceae</taxon>
        <taxon>Vibrio</taxon>
    </lineage>
</organism>
<dbReference type="RefSeq" id="WP_065210466.1">
    <property type="nucleotide sequence ID" value="NZ_CP016178.1"/>
</dbReference>
<evidence type="ECO:0000313" key="3">
    <source>
        <dbReference type="Proteomes" id="UP000092018"/>
    </source>
</evidence>
<dbReference type="InterPro" id="IPR016181">
    <property type="entry name" value="Acyl_CoA_acyltransferase"/>
</dbReference>
<name>A0AAN0XXF3_9VIBR</name>
<gene>
    <name evidence="2" type="ORF">A6E01_13770</name>
</gene>
<accession>A0AAN0XXF3</accession>